<feature type="transmembrane region" description="Helical" evidence="2">
    <location>
        <begin position="52"/>
        <end position="78"/>
    </location>
</feature>
<dbReference type="AlphaFoldDB" id="A0A9P3GNF2"/>
<feature type="transmembrane region" description="Helical" evidence="2">
    <location>
        <begin position="155"/>
        <end position="176"/>
    </location>
</feature>
<keyword evidence="4" id="KW-1185">Reference proteome</keyword>
<sequence>MSSASDGAQHFSSSLDGTTICVLLWSGLYLWEIVRALPFNWMVISGKKGCRWGIFVLYLPFRTLAALSFVFAIIGVFPPQWQPRSVLTLHYVGESVNMVARLMVYHMLTIQVAALWKTWAVSYPLVAGMLAVWAVSIFCISRIRTEWGSTVMLKLFTICLLCLSTAIFALFVAGLIRARVQSRFNMNRRYSQMSPLAMLWSERVQFIVPLWVAQVIDSATKLAADRITGVSAIGITCYIVIIVSGGRAFQHMVNNSNVCPMTRVPCLISSVVRSTKSRSKSADFTDGSLITRLSQERPQSASAARSHAPKRTSGATTGKRAVQTDVIELETLSSLDELPSSASEGTTKRPATDDDESADIKSVLKDPDAALSLDA</sequence>
<gene>
    <name evidence="3" type="ORF">PsYK624_144190</name>
</gene>
<keyword evidence="2" id="KW-0472">Membrane</keyword>
<evidence type="ECO:0000313" key="4">
    <source>
        <dbReference type="Proteomes" id="UP000703269"/>
    </source>
</evidence>
<dbReference type="EMBL" id="BPQB01000083">
    <property type="protein sequence ID" value="GJE98196.1"/>
    <property type="molecule type" value="Genomic_DNA"/>
</dbReference>
<keyword evidence="2" id="KW-1133">Transmembrane helix</keyword>
<name>A0A9P3GNF2_9APHY</name>
<accession>A0A9P3GNF2</accession>
<evidence type="ECO:0000256" key="2">
    <source>
        <dbReference type="SAM" id="Phobius"/>
    </source>
</evidence>
<proteinExistence type="predicted"/>
<organism evidence="3 4">
    <name type="scientific">Phanerochaete sordida</name>
    <dbReference type="NCBI Taxonomy" id="48140"/>
    <lineage>
        <taxon>Eukaryota</taxon>
        <taxon>Fungi</taxon>
        <taxon>Dikarya</taxon>
        <taxon>Basidiomycota</taxon>
        <taxon>Agaricomycotina</taxon>
        <taxon>Agaricomycetes</taxon>
        <taxon>Polyporales</taxon>
        <taxon>Phanerochaetaceae</taxon>
        <taxon>Phanerochaete</taxon>
    </lineage>
</organism>
<feature type="transmembrane region" description="Helical" evidence="2">
    <location>
        <begin position="12"/>
        <end position="31"/>
    </location>
</feature>
<dbReference type="Proteomes" id="UP000703269">
    <property type="component" value="Unassembled WGS sequence"/>
</dbReference>
<comment type="caution">
    <text evidence="3">The sequence shown here is derived from an EMBL/GenBank/DDBJ whole genome shotgun (WGS) entry which is preliminary data.</text>
</comment>
<feature type="region of interest" description="Disordered" evidence="1">
    <location>
        <begin position="295"/>
        <end position="375"/>
    </location>
</feature>
<evidence type="ECO:0000313" key="3">
    <source>
        <dbReference type="EMBL" id="GJE98196.1"/>
    </source>
</evidence>
<keyword evidence="2" id="KW-0812">Transmembrane</keyword>
<feature type="transmembrane region" description="Helical" evidence="2">
    <location>
        <begin position="123"/>
        <end position="143"/>
    </location>
</feature>
<feature type="transmembrane region" description="Helical" evidence="2">
    <location>
        <begin position="228"/>
        <end position="246"/>
    </location>
</feature>
<dbReference type="OrthoDB" id="2757176at2759"/>
<protein>
    <recommendedName>
        <fullName evidence="5">Transmembrane protein</fullName>
    </recommendedName>
</protein>
<feature type="compositionally biased region" description="Basic and acidic residues" evidence="1">
    <location>
        <begin position="346"/>
        <end position="368"/>
    </location>
</feature>
<evidence type="ECO:0000256" key="1">
    <source>
        <dbReference type="SAM" id="MobiDB-lite"/>
    </source>
</evidence>
<evidence type="ECO:0008006" key="5">
    <source>
        <dbReference type="Google" id="ProtNLM"/>
    </source>
</evidence>
<reference evidence="3 4" key="1">
    <citation type="submission" date="2021-08" db="EMBL/GenBank/DDBJ databases">
        <title>Draft Genome Sequence of Phanerochaete sordida strain YK-624.</title>
        <authorList>
            <person name="Mori T."/>
            <person name="Dohra H."/>
            <person name="Suzuki T."/>
            <person name="Kawagishi H."/>
            <person name="Hirai H."/>
        </authorList>
    </citation>
    <scope>NUCLEOTIDE SEQUENCE [LARGE SCALE GENOMIC DNA]</scope>
    <source>
        <strain evidence="3 4">YK-624</strain>
    </source>
</reference>